<dbReference type="Proteomes" id="UP000824533">
    <property type="component" value="Linkage Group LG26"/>
</dbReference>
<organism evidence="1 2">
    <name type="scientific">Dendrolimus kikuchii</name>
    <dbReference type="NCBI Taxonomy" id="765133"/>
    <lineage>
        <taxon>Eukaryota</taxon>
        <taxon>Metazoa</taxon>
        <taxon>Ecdysozoa</taxon>
        <taxon>Arthropoda</taxon>
        <taxon>Hexapoda</taxon>
        <taxon>Insecta</taxon>
        <taxon>Pterygota</taxon>
        <taxon>Neoptera</taxon>
        <taxon>Endopterygota</taxon>
        <taxon>Lepidoptera</taxon>
        <taxon>Glossata</taxon>
        <taxon>Ditrysia</taxon>
        <taxon>Bombycoidea</taxon>
        <taxon>Lasiocampidae</taxon>
        <taxon>Dendrolimus</taxon>
    </lineage>
</organism>
<accession>A0ACC1CHI3</accession>
<evidence type="ECO:0000313" key="1">
    <source>
        <dbReference type="EMBL" id="KAJ0170983.1"/>
    </source>
</evidence>
<evidence type="ECO:0000313" key="2">
    <source>
        <dbReference type="Proteomes" id="UP000824533"/>
    </source>
</evidence>
<protein>
    <submittedName>
        <fullName evidence="1">Uncharacterized protein</fullName>
    </submittedName>
</protein>
<comment type="caution">
    <text evidence="1">The sequence shown here is derived from an EMBL/GenBank/DDBJ whole genome shotgun (WGS) entry which is preliminary data.</text>
</comment>
<dbReference type="EMBL" id="CM034412">
    <property type="protein sequence ID" value="KAJ0170983.1"/>
    <property type="molecule type" value="Genomic_DNA"/>
</dbReference>
<name>A0ACC1CHI3_9NEOP</name>
<proteinExistence type="predicted"/>
<keyword evidence="2" id="KW-1185">Reference proteome</keyword>
<sequence>MNLMRHNILEIQIAQNIQKSQKPFHIRLEYSKSEVSQKPFHIRLEYSKSEVSQKPFHIRLEYSKSEKKRVIPTIVTFQEECDYLAYHCLEIYKTGLICAKTMYQRYRQFRNYCELDYINCRERYDVWTIAYMGPCLNKIEPATNYTHYEYLDDFFLDNYYVIQE</sequence>
<gene>
    <name evidence="1" type="ORF">K1T71_013755</name>
</gene>
<reference evidence="1 2" key="1">
    <citation type="journal article" date="2021" name="Front. Genet.">
        <title>Chromosome-Level Genome Assembly Reveals Significant Gene Expansion in the Toll and IMD Signaling Pathways of Dendrolimus kikuchii.</title>
        <authorList>
            <person name="Zhou J."/>
            <person name="Wu P."/>
            <person name="Xiong Z."/>
            <person name="Liu N."/>
            <person name="Zhao N."/>
            <person name="Ji M."/>
            <person name="Qiu Y."/>
            <person name="Yang B."/>
        </authorList>
    </citation>
    <scope>NUCLEOTIDE SEQUENCE [LARGE SCALE GENOMIC DNA]</scope>
    <source>
        <strain evidence="1">Ann1</strain>
    </source>
</reference>